<protein>
    <recommendedName>
        <fullName evidence="1">Glutaredoxin domain-containing protein</fullName>
    </recommendedName>
</protein>
<dbReference type="Proteomes" id="UP000502928">
    <property type="component" value="Chromosome"/>
</dbReference>
<dbReference type="Gene3D" id="3.40.30.10">
    <property type="entry name" value="Glutaredoxin"/>
    <property type="match status" value="1"/>
</dbReference>
<dbReference type="KEGG" id="mut:GVT53_04435"/>
<gene>
    <name evidence="2" type="ORF">GVT53_04435</name>
</gene>
<dbReference type="InterPro" id="IPR036249">
    <property type="entry name" value="Thioredoxin-like_sf"/>
</dbReference>
<sequence length="85" mass="9706">MDKPELQLYGTDWCPKSAAIRNYLQGKWIAFEDFNVETDAVAELKIRSLYDGVLKFPTVMAGNDFIKNPSVPELNAFLRKHNIDS</sequence>
<dbReference type="InterPro" id="IPR002109">
    <property type="entry name" value="Glutaredoxin"/>
</dbReference>
<dbReference type="EMBL" id="CP049616">
    <property type="protein sequence ID" value="QII43952.1"/>
    <property type="molecule type" value="Genomic_DNA"/>
</dbReference>
<accession>A0A6G7J0I2</accession>
<reference evidence="2 3" key="1">
    <citation type="submission" date="2020-02" db="EMBL/GenBank/DDBJ databases">
        <title>Complete genome of Muricauda sp. 501str8.</title>
        <authorList>
            <person name="Dong B."/>
            <person name="Zhu S."/>
            <person name="Yang J."/>
            <person name="Chen J."/>
        </authorList>
    </citation>
    <scope>NUCLEOTIDE SEQUENCE [LARGE SCALE GENOMIC DNA]</scope>
    <source>
        <strain evidence="2 3">501str8</strain>
    </source>
</reference>
<organism evidence="2 3">
    <name type="scientific">Flagellimonas oceani</name>
    <dbReference type="NCBI Taxonomy" id="2698672"/>
    <lineage>
        <taxon>Bacteria</taxon>
        <taxon>Pseudomonadati</taxon>
        <taxon>Bacteroidota</taxon>
        <taxon>Flavobacteriia</taxon>
        <taxon>Flavobacteriales</taxon>
        <taxon>Flavobacteriaceae</taxon>
        <taxon>Flagellimonas</taxon>
    </lineage>
</organism>
<dbReference type="Pfam" id="PF00462">
    <property type="entry name" value="Glutaredoxin"/>
    <property type="match status" value="1"/>
</dbReference>
<proteinExistence type="predicted"/>
<dbReference type="SUPFAM" id="SSF52833">
    <property type="entry name" value="Thioredoxin-like"/>
    <property type="match status" value="1"/>
</dbReference>
<dbReference type="RefSeq" id="WP_166247613.1">
    <property type="nucleotide sequence ID" value="NZ_CP049616.1"/>
</dbReference>
<evidence type="ECO:0000313" key="3">
    <source>
        <dbReference type="Proteomes" id="UP000502928"/>
    </source>
</evidence>
<keyword evidence="3" id="KW-1185">Reference proteome</keyword>
<feature type="domain" description="Glutaredoxin" evidence="1">
    <location>
        <begin position="8"/>
        <end position="66"/>
    </location>
</feature>
<name>A0A6G7J0I2_9FLAO</name>
<dbReference type="AlphaFoldDB" id="A0A6G7J0I2"/>
<evidence type="ECO:0000259" key="1">
    <source>
        <dbReference type="Pfam" id="PF00462"/>
    </source>
</evidence>
<evidence type="ECO:0000313" key="2">
    <source>
        <dbReference type="EMBL" id="QII43952.1"/>
    </source>
</evidence>